<dbReference type="InterPro" id="IPR000805">
    <property type="entry name" value="Glyco_hydro_26"/>
</dbReference>
<dbReference type="Pfam" id="PF02156">
    <property type="entry name" value="Glyco_hydro_26"/>
    <property type="match status" value="1"/>
</dbReference>
<dbReference type="GO" id="GO:0006080">
    <property type="term" value="P:substituted mannan metabolic process"/>
    <property type="evidence" value="ECO:0007669"/>
    <property type="project" value="InterPro"/>
</dbReference>
<evidence type="ECO:0000256" key="2">
    <source>
        <dbReference type="ARBA" id="ARBA00022801"/>
    </source>
</evidence>
<evidence type="ECO:0000259" key="5">
    <source>
        <dbReference type="PROSITE" id="PS51764"/>
    </source>
</evidence>
<evidence type="ECO:0000256" key="4">
    <source>
        <dbReference type="PROSITE-ProRule" id="PRU01100"/>
    </source>
</evidence>
<proteinExistence type="inferred from homology"/>
<accession>A0A174HVD1</accession>
<comment type="similarity">
    <text evidence="1 4">Belongs to the glycosyl hydrolase 26 family.</text>
</comment>
<evidence type="ECO:0000256" key="3">
    <source>
        <dbReference type="ARBA" id="ARBA00023295"/>
    </source>
</evidence>
<organism evidence="6 7">
    <name type="scientific">Bacteroides finegoldii</name>
    <dbReference type="NCBI Taxonomy" id="338188"/>
    <lineage>
        <taxon>Bacteria</taxon>
        <taxon>Pseudomonadati</taxon>
        <taxon>Bacteroidota</taxon>
        <taxon>Bacteroidia</taxon>
        <taxon>Bacteroidales</taxon>
        <taxon>Bacteroidaceae</taxon>
        <taxon>Bacteroides</taxon>
    </lineage>
</organism>
<feature type="domain" description="GH26" evidence="5">
    <location>
        <begin position="52"/>
        <end position="354"/>
    </location>
</feature>
<dbReference type="EC" id="3.2.1.78" evidence="6"/>
<sequence length="360" mass="40942">MKNIYNFLIYFIFCGIGAGCSSSSGEDFPVPEPEPVDNSLIKKELCTEGASVEAKKVYTYLRNCWGRKTLSSTMANVAWNVNEAIWVNRQTGKHPAIACFDYMNLPASPADWIDYNKTSVVEDWWNAGGLVAACWHWNVPVTENSSEYKCMISETDFDIAKALQEGTRENEIIKADLEELAGYLLLLKQKNIPVIWRPLHEAAGKWFWWGKDAASYKRLWKLVYETFKQKGLNNLIWVWTSETNDRDWYPGDAYVDIIGRDVYHKTSAAGLATDFDALKKAFPDKLIALSECGDVATIDKQLAAGAQWAWFMTWYDYEVTKDTTAPVFNSGQHEHADKAWWNNAFSQPGVICRSDLPSFK</sequence>
<dbReference type="RefSeq" id="WP_055279385.1">
    <property type="nucleotide sequence ID" value="NZ_CABIXA010000016.1"/>
</dbReference>
<evidence type="ECO:0000256" key="1">
    <source>
        <dbReference type="ARBA" id="ARBA00007754"/>
    </source>
</evidence>
<dbReference type="InterPro" id="IPR022790">
    <property type="entry name" value="GH26_dom"/>
</dbReference>
<dbReference type="STRING" id="338188.ERS852397_02751"/>
<dbReference type="Proteomes" id="UP000095517">
    <property type="component" value="Unassembled WGS sequence"/>
</dbReference>
<keyword evidence="2 4" id="KW-0378">Hydrolase</keyword>
<dbReference type="Gene3D" id="3.20.20.80">
    <property type="entry name" value="Glycosidases"/>
    <property type="match status" value="1"/>
</dbReference>
<feature type="active site" description="Nucleophile" evidence="4">
    <location>
        <position position="291"/>
    </location>
</feature>
<dbReference type="PRINTS" id="PR00739">
    <property type="entry name" value="GLHYDRLASE26"/>
</dbReference>
<dbReference type="PROSITE" id="PS51764">
    <property type="entry name" value="GH26"/>
    <property type="match status" value="1"/>
</dbReference>
<keyword evidence="3 4" id="KW-0326">Glycosidase</keyword>
<dbReference type="InterPro" id="IPR017853">
    <property type="entry name" value="GH"/>
</dbReference>
<dbReference type="EMBL" id="CYZH01000016">
    <property type="protein sequence ID" value="CUO76869.1"/>
    <property type="molecule type" value="Genomic_DNA"/>
</dbReference>
<dbReference type="PANTHER" id="PTHR40079:SF4">
    <property type="entry name" value="GH26 DOMAIN-CONTAINING PROTEIN-RELATED"/>
    <property type="match status" value="1"/>
</dbReference>
<reference evidence="6 7" key="1">
    <citation type="submission" date="2015-09" db="EMBL/GenBank/DDBJ databases">
        <authorList>
            <consortium name="Pathogen Informatics"/>
        </authorList>
    </citation>
    <scope>NUCLEOTIDE SEQUENCE [LARGE SCALE GENOMIC DNA]</scope>
    <source>
        <strain evidence="6 7">2789STDY5608840</strain>
    </source>
</reference>
<dbReference type="PANTHER" id="PTHR40079">
    <property type="entry name" value="MANNAN ENDO-1,4-BETA-MANNOSIDASE E-RELATED"/>
    <property type="match status" value="1"/>
</dbReference>
<dbReference type="AlphaFoldDB" id="A0A174HVD1"/>
<name>A0A174HVD1_9BACE</name>
<feature type="active site" description="Proton donor" evidence="4">
    <location>
        <position position="201"/>
    </location>
</feature>
<protein>
    <submittedName>
        <fullName evidence="6">Mannan endo-1,4-beta-mannosidase</fullName>
        <ecNumber evidence="6">3.2.1.78</ecNumber>
    </submittedName>
</protein>
<dbReference type="SUPFAM" id="SSF51445">
    <property type="entry name" value="(Trans)glycosidases"/>
    <property type="match status" value="1"/>
</dbReference>
<evidence type="ECO:0000313" key="6">
    <source>
        <dbReference type="EMBL" id="CUO76869.1"/>
    </source>
</evidence>
<gene>
    <name evidence="6" type="primary">manA_1</name>
    <name evidence="6" type="ORF">ERS852397_02751</name>
</gene>
<dbReference type="PROSITE" id="PS51257">
    <property type="entry name" value="PROKAR_LIPOPROTEIN"/>
    <property type="match status" value="1"/>
</dbReference>
<dbReference type="GO" id="GO:0016985">
    <property type="term" value="F:mannan endo-1,4-beta-mannosidase activity"/>
    <property type="evidence" value="ECO:0007669"/>
    <property type="project" value="UniProtKB-EC"/>
</dbReference>
<evidence type="ECO:0000313" key="7">
    <source>
        <dbReference type="Proteomes" id="UP000095517"/>
    </source>
</evidence>